<dbReference type="AlphaFoldDB" id="A0A7K3MC09"/>
<protein>
    <submittedName>
        <fullName evidence="2">Uncharacterized protein</fullName>
    </submittedName>
</protein>
<dbReference type="EMBL" id="WLZY01000014">
    <property type="protein sequence ID" value="NDL60806.1"/>
    <property type="molecule type" value="Genomic_DNA"/>
</dbReference>
<keyword evidence="3" id="KW-1185">Reference proteome</keyword>
<proteinExistence type="predicted"/>
<gene>
    <name evidence="2" type="ORF">F7O44_27390</name>
</gene>
<evidence type="ECO:0000313" key="2">
    <source>
        <dbReference type="EMBL" id="NDL60806.1"/>
    </source>
</evidence>
<comment type="caution">
    <text evidence="2">The sequence shown here is derived from an EMBL/GenBank/DDBJ whole genome shotgun (WGS) entry which is preliminary data.</text>
</comment>
<feature type="region of interest" description="Disordered" evidence="1">
    <location>
        <begin position="1"/>
        <end position="25"/>
    </location>
</feature>
<dbReference type="Proteomes" id="UP000460435">
    <property type="component" value="Unassembled WGS sequence"/>
</dbReference>
<organism evidence="2 3">
    <name type="scientific">Phytoactinopolyspora mesophila</name>
    <dbReference type="NCBI Taxonomy" id="2650750"/>
    <lineage>
        <taxon>Bacteria</taxon>
        <taxon>Bacillati</taxon>
        <taxon>Actinomycetota</taxon>
        <taxon>Actinomycetes</taxon>
        <taxon>Jiangellales</taxon>
        <taxon>Jiangellaceae</taxon>
        <taxon>Phytoactinopolyspora</taxon>
    </lineage>
</organism>
<sequence>MLQLTELSGAPLRAPQGAVHDEPLGAGTRLRATFHRRLNTSGDFTIDAFTTRALKRPSQRGLGRG</sequence>
<evidence type="ECO:0000256" key="1">
    <source>
        <dbReference type="SAM" id="MobiDB-lite"/>
    </source>
</evidence>
<reference evidence="2 3" key="1">
    <citation type="submission" date="2019-11" db="EMBL/GenBank/DDBJ databases">
        <authorList>
            <person name="Li X.-J."/>
            <person name="Feng X.-M."/>
        </authorList>
    </citation>
    <scope>NUCLEOTIDE SEQUENCE [LARGE SCALE GENOMIC DNA]</scope>
    <source>
        <strain evidence="2 3">XMNu-373</strain>
    </source>
</reference>
<dbReference type="RefSeq" id="WP_162453509.1">
    <property type="nucleotide sequence ID" value="NZ_WLZY01000014.1"/>
</dbReference>
<evidence type="ECO:0000313" key="3">
    <source>
        <dbReference type="Proteomes" id="UP000460435"/>
    </source>
</evidence>
<name>A0A7K3MC09_9ACTN</name>
<accession>A0A7K3MC09</accession>